<reference evidence="1 2" key="1">
    <citation type="submission" date="2015-01" db="EMBL/GenBank/DDBJ databases">
        <title>Evolution of Trichinella species and genotypes.</title>
        <authorList>
            <person name="Korhonen P.K."/>
            <person name="Edoardo P."/>
            <person name="Giuseppe L.R."/>
            <person name="Gasser R.B."/>
        </authorList>
    </citation>
    <scope>NUCLEOTIDE SEQUENCE [LARGE SCALE GENOMIC DNA]</scope>
    <source>
        <strain evidence="1">ISS141</strain>
    </source>
</reference>
<name>A0A0V0XYV1_TRIPS</name>
<proteinExistence type="predicted"/>
<sequence>MKAHIFKAHLFLTRLRYQRPAALLDPRHGIRSKVKPGSTAPAPPLAPLPFNGDFPRLSLLAVAPMLIHFSFTLNIIENCN</sequence>
<evidence type="ECO:0000313" key="2">
    <source>
        <dbReference type="Proteomes" id="UP000054815"/>
    </source>
</evidence>
<gene>
    <name evidence="1" type="ORF">T4E_8265</name>
</gene>
<accession>A0A0V0XYV1</accession>
<dbReference type="EMBL" id="JYDU01000093">
    <property type="protein sequence ID" value="KRX93254.1"/>
    <property type="molecule type" value="Genomic_DNA"/>
</dbReference>
<dbReference type="AlphaFoldDB" id="A0A0V0XYV1"/>
<organism evidence="1 2">
    <name type="scientific">Trichinella pseudospiralis</name>
    <name type="common">Parasitic roundworm</name>
    <dbReference type="NCBI Taxonomy" id="6337"/>
    <lineage>
        <taxon>Eukaryota</taxon>
        <taxon>Metazoa</taxon>
        <taxon>Ecdysozoa</taxon>
        <taxon>Nematoda</taxon>
        <taxon>Enoplea</taxon>
        <taxon>Dorylaimia</taxon>
        <taxon>Trichinellida</taxon>
        <taxon>Trichinellidae</taxon>
        <taxon>Trichinella</taxon>
    </lineage>
</organism>
<dbReference type="Proteomes" id="UP000054815">
    <property type="component" value="Unassembled WGS sequence"/>
</dbReference>
<evidence type="ECO:0000313" key="1">
    <source>
        <dbReference type="EMBL" id="KRX93254.1"/>
    </source>
</evidence>
<protein>
    <submittedName>
        <fullName evidence="1">Uncharacterized protein</fullName>
    </submittedName>
</protein>
<comment type="caution">
    <text evidence="1">The sequence shown here is derived from an EMBL/GenBank/DDBJ whole genome shotgun (WGS) entry which is preliminary data.</text>
</comment>